<evidence type="ECO:0000256" key="2">
    <source>
        <dbReference type="ARBA" id="ARBA00022977"/>
    </source>
</evidence>
<dbReference type="InterPro" id="IPR013785">
    <property type="entry name" value="Aldolase_TIM"/>
</dbReference>
<dbReference type="RefSeq" id="WP_299219241.1">
    <property type="nucleotide sequence ID" value="NZ_JBDGHN010000002.1"/>
</dbReference>
<accession>A0ABU9X7Z2</accession>
<dbReference type="InterPro" id="IPR036206">
    <property type="entry name" value="ThiamineP_synth_sf"/>
</dbReference>
<dbReference type="InterPro" id="IPR022998">
    <property type="entry name" value="ThiamineP_synth_TenI"/>
</dbReference>
<dbReference type="CDD" id="cd00564">
    <property type="entry name" value="TMP_TenI"/>
    <property type="match status" value="1"/>
</dbReference>
<dbReference type="PANTHER" id="PTHR20857:SF15">
    <property type="entry name" value="THIAMINE-PHOSPHATE SYNTHASE"/>
    <property type="match status" value="1"/>
</dbReference>
<protein>
    <submittedName>
        <fullName evidence="4">Thiamine phosphate synthase</fullName>
    </submittedName>
</protein>
<dbReference type="Pfam" id="PF02581">
    <property type="entry name" value="TMP-TENI"/>
    <property type="match status" value="1"/>
</dbReference>
<keyword evidence="5" id="KW-1185">Reference proteome</keyword>
<evidence type="ECO:0000259" key="3">
    <source>
        <dbReference type="Pfam" id="PF02581"/>
    </source>
</evidence>
<organism evidence="4 5">
    <name type="scientific">Psychrobacter saeujeotis</name>
    <dbReference type="NCBI Taxonomy" id="3143436"/>
    <lineage>
        <taxon>Bacteria</taxon>
        <taxon>Pseudomonadati</taxon>
        <taxon>Pseudomonadota</taxon>
        <taxon>Gammaproteobacteria</taxon>
        <taxon>Moraxellales</taxon>
        <taxon>Moraxellaceae</taxon>
        <taxon>Psychrobacter</taxon>
    </lineage>
</organism>
<evidence type="ECO:0000313" key="4">
    <source>
        <dbReference type="EMBL" id="MEN2751520.1"/>
    </source>
</evidence>
<sequence length="225" mass="24458">MTKTSVSDMSKKGPILYLLTNDDEFDLLYAKLAAALATGTIGLLQIRRKRVLAQPNGKEQLYSEAVKIVALAKRYRVPVIINDDVALAAKLGVGVHLGQQDGAIDEAKQQLKINQIIGRTCHGDMALIKEAISSNATYIAMGAIFASSTKPNANIITRQQLIDGCQYATHNNTDVCLIGGLTAENILQLKGLPIAYIAVVGDIIDLPVQSIEERCQEWQQALTNW</sequence>
<gene>
    <name evidence="4" type="ORF">AAIR29_07725</name>
</gene>
<evidence type="ECO:0000313" key="5">
    <source>
        <dbReference type="Proteomes" id="UP001461960"/>
    </source>
</evidence>
<dbReference type="SUPFAM" id="SSF51391">
    <property type="entry name" value="Thiamin phosphate synthase"/>
    <property type="match status" value="1"/>
</dbReference>
<proteinExistence type="predicted"/>
<comment type="caution">
    <text evidence="4">The sequence shown here is derived from an EMBL/GenBank/DDBJ whole genome shotgun (WGS) entry which is preliminary data.</text>
</comment>
<dbReference type="EMBL" id="JBDGHN010000002">
    <property type="protein sequence ID" value="MEN2751520.1"/>
    <property type="molecule type" value="Genomic_DNA"/>
</dbReference>
<name>A0ABU9X7Z2_9GAMM</name>
<dbReference type="Proteomes" id="UP001461960">
    <property type="component" value="Unassembled WGS sequence"/>
</dbReference>
<feature type="domain" description="Thiamine phosphate synthase/TenI" evidence="3">
    <location>
        <begin position="16"/>
        <end position="203"/>
    </location>
</feature>
<dbReference type="PANTHER" id="PTHR20857">
    <property type="entry name" value="THIAMINE-PHOSPHATE PYROPHOSPHORYLASE"/>
    <property type="match status" value="1"/>
</dbReference>
<dbReference type="Gene3D" id="3.20.20.70">
    <property type="entry name" value="Aldolase class I"/>
    <property type="match status" value="1"/>
</dbReference>
<evidence type="ECO:0000256" key="1">
    <source>
        <dbReference type="ARBA" id="ARBA00004948"/>
    </source>
</evidence>
<keyword evidence="2" id="KW-0784">Thiamine biosynthesis</keyword>
<comment type="pathway">
    <text evidence="1">Cofactor biosynthesis; thiamine diphosphate biosynthesis.</text>
</comment>
<reference evidence="4 5" key="1">
    <citation type="submission" date="2024-05" db="EMBL/GenBank/DDBJ databases">
        <authorList>
            <person name="Kim H.-Y."/>
            <person name="Kim E."/>
            <person name="Cai Y."/>
            <person name="Yang S.-M."/>
            <person name="Lee W."/>
        </authorList>
    </citation>
    <scope>NUCLEOTIDE SEQUENCE [LARGE SCALE GENOMIC DNA]</scope>
    <source>
        <strain evidence="4 5">FBL11</strain>
    </source>
</reference>